<dbReference type="InterPro" id="IPR035892">
    <property type="entry name" value="C2_domain_sf"/>
</dbReference>
<reference evidence="3 4" key="1">
    <citation type="submission" date="2016-06" db="EMBL/GenBank/DDBJ databases">
        <authorList>
            <person name="Kjaerup R.B."/>
            <person name="Dalgaard T.S."/>
            <person name="Juul-Madsen H.R."/>
        </authorList>
    </citation>
    <scope>NUCLEOTIDE SEQUENCE [LARGE SCALE GENOMIC DNA]</scope>
</reference>
<dbReference type="AlphaFoldDB" id="A0A1X7RXU1"/>
<evidence type="ECO:0000256" key="1">
    <source>
        <dbReference type="SAM" id="MobiDB-lite"/>
    </source>
</evidence>
<dbReference type="SMART" id="SM00239">
    <property type="entry name" value="C2"/>
    <property type="match status" value="1"/>
</dbReference>
<feature type="compositionally biased region" description="Basic and acidic residues" evidence="1">
    <location>
        <begin position="532"/>
        <end position="541"/>
    </location>
</feature>
<dbReference type="GO" id="GO:0010628">
    <property type="term" value="P:positive regulation of gene expression"/>
    <property type="evidence" value="ECO:0007669"/>
    <property type="project" value="TreeGrafter"/>
</dbReference>
<evidence type="ECO:0000259" key="2">
    <source>
        <dbReference type="PROSITE" id="PS50004"/>
    </source>
</evidence>
<sequence>MSDEKEQRNAESHNGASQAANTPQTGGEVNEKANSAADTTSEQHGSDDKPQPSSASSAEDKPPAKQPSGGYDSTPIPVQPRGYTVKFTIHRAENLPIADLNGFSSDPYCLAQINCDTPTRHKQDPCLRWRTPTVRKDTEPTWNESWIVANLPSTGFKIKIRIYDEDAADQDDLLGKAHIAIPSLNETWEGIKEQGFKLRVHDGSKRAYAFHALTTCMRANKHFRGYLYVSMEMLGRTEEDGQHGRVYTVGPCMATRHFSPMLGRLVNVKEPDAEDQPDQPEEPISSSGQKQKKVERFNFQANQFQLQGPIPPELYHRFVEFKPWVGRMFTSKGISGFLMGKALRHQHTRVYNYSRSTIWHRFPAGPSKDMTMAFLDAVHWDHGGRIFTYVLTLDALWRFTETGKEFGIDMLSKHTMHSDVSVYIAYSGEFFIRRLKHPRRPPPPDPVESSSQSHTPSHEDNPEHQPARLRNDSHSSTRSLKDPRYYELVIDNDSGTYRPNASLLPILKSYLAHQLPGLHILTLDCNADAEKQQKMKSEQRAKKAQSGQTMVFKQGSGSRSSSFSSSDDEEFDALQAALMDEDAIAREHGPMSATAKDARRRNRERLAKAKRNYLPRLEGEAARAGSVEEVRREGGGGR</sequence>
<keyword evidence="4" id="KW-1185">Reference proteome</keyword>
<dbReference type="PROSITE" id="PS50004">
    <property type="entry name" value="C2"/>
    <property type="match status" value="1"/>
</dbReference>
<evidence type="ECO:0000313" key="4">
    <source>
        <dbReference type="Proteomes" id="UP000215127"/>
    </source>
</evidence>
<feature type="compositionally biased region" description="Basic residues" evidence="1">
    <location>
        <begin position="598"/>
        <end position="613"/>
    </location>
</feature>
<accession>A0A1X7RXU1</accession>
<feature type="compositionally biased region" description="Basic and acidic residues" evidence="1">
    <location>
        <begin position="456"/>
        <end position="479"/>
    </location>
</feature>
<feature type="compositionally biased region" description="Basic and acidic residues" evidence="1">
    <location>
        <begin position="1"/>
        <end position="11"/>
    </location>
</feature>
<dbReference type="EMBL" id="LT853698">
    <property type="protein sequence ID" value="SMQ52256.1"/>
    <property type="molecule type" value="Genomic_DNA"/>
</dbReference>
<feature type="region of interest" description="Disordered" evidence="1">
    <location>
        <begin position="1"/>
        <end position="79"/>
    </location>
</feature>
<feature type="region of interest" description="Disordered" evidence="1">
    <location>
        <begin position="532"/>
        <end position="638"/>
    </location>
</feature>
<dbReference type="InterPro" id="IPR000008">
    <property type="entry name" value="C2_dom"/>
</dbReference>
<feature type="domain" description="C2" evidence="2">
    <location>
        <begin position="61"/>
        <end position="198"/>
    </location>
</feature>
<name>A0A1X7RXU1_ZYMT9</name>
<dbReference type="Pfam" id="PF00168">
    <property type="entry name" value="C2"/>
    <property type="match status" value="1"/>
</dbReference>
<dbReference type="STRING" id="1276538.A0A1X7RXU1"/>
<protein>
    <recommendedName>
        <fullName evidence="2">C2 domain-containing protein</fullName>
    </recommendedName>
</protein>
<dbReference type="SUPFAM" id="SSF49562">
    <property type="entry name" value="C2 domain (Calcium/lipid-binding domain, CaLB)"/>
    <property type="match status" value="1"/>
</dbReference>
<dbReference type="Proteomes" id="UP000215127">
    <property type="component" value="Chromosome 7"/>
</dbReference>
<dbReference type="PANTHER" id="PTHR47800">
    <property type="entry name" value="C2 DOMAIN-CONTAINING PROTEIN"/>
    <property type="match status" value="1"/>
</dbReference>
<evidence type="ECO:0000313" key="3">
    <source>
        <dbReference type="EMBL" id="SMQ52256.1"/>
    </source>
</evidence>
<feature type="compositionally biased region" description="Acidic residues" evidence="1">
    <location>
        <begin position="272"/>
        <end position="281"/>
    </location>
</feature>
<feature type="region of interest" description="Disordered" evidence="1">
    <location>
        <begin position="435"/>
        <end position="479"/>
    </location>
</feature>
<dbReference type="PANTHER" id="PTHR47800:SF5">
    <property type="entry name" value="FER-1-LIKE PROTEIN 6"/>
    <property type="match status" value="1"/>
</dbReference>
<feature type="compositionally biased region" description="Basic and acidic residues" evidence="1">
    <location>
        <begin position="617"/>
        <end position="638"/>
    </location>
</feature>
<dbReference type="Gene3D" id="2.60.40.150">
    <property type="entry name" value="C2 domain"/>
    <property type="match status" value="1"/>
</dbReference>
<feature type="compositionally biased region" description="Low complexity" evidence="1">
    <location>
        <begin position="555"/>
        <end position="565"/>
    </location>
</feature>
<organism evidence="3 4">
    <name type="scientific">Zymoseptoria tritici (strain ST99CH_3D7)</name>
    <dbReference type="NCBI Taxonomy" id="1276538"/>
    <lineage>
        <taxon>Eukaryota</taxon>
        <taxon>Fungi</taxon>
        <taxon>Dikarya</taxon>
        <taxon>Ascomycota</taxon>
        <taxon>Pezizomycotina</taxon>
        <taxon>Dothideomycetes</taxon>
        <taxon>Dothideomycetidae</taxon>
        <taxon>Mycosphaerellales</taxon>
        <taxon>Mycosphaerellaceae</taxon>
        <taxon>Zymoseptoria</taxon>
    </lineage>
</organism>
<proteinExistence type="predicted"/>
<gene>
    <name evidence="3" type="ORF">ZT3D7_G7409</name>
</gene>
<feature type="region of interest" description="Disordered" evidence="1">
    <location>
        <begin position="271"/>
        <end position="291"/>
    </location>
</feature>
<feature type="compositionally biased region" description="Polar residues" evidence="1">
    <location>
        <begin position="12"/>
        <end position="43"/>
    </location>
</feature>